<reference evidence="2" key="1">
    <citation type="journal article" date="2013" name="Nat. Commun.">
        <title>Whole-genome sequencing of Oryza brachyantha reveals mechanisms underlying Oryza genome evolution.</title>
        <authorList>
            <person name="Chen J."/>
            <person name="Huang Q."/>
            <person name="Gao D."/>
            <person name="Wang J."/>
            <person name="Lang Y."/>
            <person name="Liu T."/>
            <person name="Li B."/>
            <person name="Bai Z."/>
            <person name="Luis Goicoechea J."/>
            <person name="Liang C."/>
            <person name="Chen C."/>
            <person name="Zhang W."/>
            <person name="Sun S."/>
            <person name="Liao Y."/>
            <person name="Zhang X."/>
            <person name="Yang L."/>
            <person name="Song C."/>
            <person name="Wang M."/>
            <person name="Shi J."/>
            <person name="Liu G."/>
            <person name="Liu J."/>
            <person name="Zhou H."/>
            <person name="Zhou W."/>
            <person name="Yu Q."/>
            <person name="An N."/>
            <person name="Chen Y."/>
            <person name="Cai Q."/>
            <person name="Wang B."/>
            <person name="Liu B."/>
            <person name="Min J."/>
            <person name="Huang Y."/>
            <person name="Wu H."/>
            <person name="Li Z."/>
            <person name="Zhang Y."/>
            <person name="Yin Y."/>
            <person name="Song W."/>
            <person name="Jiang J."/>
            <person name="Jackson S.A."/>
            <person name="Wing R.A."/>
            <person name="Wang J."/>
            <person name="Chen M."/>
        </authorList>
    </citation>
    <scope>NUCLEOTIDE SEQUENCE [LARGE SCALE GENOMIC DNA]</scope>
    <source>
        <strain evidence="2">cv. IRGC 101232</strain>
    </source>
</reference>
<dbReference type="AlphaFoldDB" id="J3MUQ4"/>
<protein>
    <submittedName>
        <fullName evidence="2">Uncharacterized protein</fullName>
    </submittedName>
</protein>
<sequence>MMGVVGLQEMYCCCCTTQMFSVAQKLTVYNTNENRKSFSSLASSVQSSISGEELSQLPPRSSRCPARCVPSW</sequence>
<dbReference type="Proteomes" id="UP000006038">
    <property type="component" value="Chromosome 8"/>
</dbReference>
<dbReference type="EnsemblPlants" id="OB08G28350.1">
    <property type="protein sequence ID" value="OB08G28350.1"/>
    <property type="gene ID" value="OB08G28350"/>
</dbReference>
<keyword evidence="3" id="KW-1185">Reference proteome</keyword>
<organism evidence="2">
    <name type="scientific">Oryza brachyantha</name>
    <name type="common">malo sina</name>
    <dbReference type="NCBI Taxonomy" id="4533"/>
    <lineage>
        <taxon>Eukaryota</taxon>
        <taxon>Viridiplantae</taxon>
        <taxon>Streptophyta</taxon>
        <taxon>Embryophyta</taxon>
        <taxon>Tracheophyta</taxon>
        <taxon>Spermatophyta</taxon>
        <taxon>Magnoliopsida</taxon>
        <taxon>Liliopsida</taxon>
        <taxon>Poales</taxon>
        <taxon>Poaceae</taxon>
        <taxon>BOP clade</taxon>
        <taxon>Oryzoideae</taxon>
        <taxon>Oryzeae</taxon>
        <taxon>Oryzinae</taxon>
        <taxon>Oryza</taxon>
    </lineage>
</organism>
<feature type="region of interest" description="Disordered" evidence="1">
    <location>
        <begin position="50"/>
        <end position="72"/>
    </location>
</feature>
<reference evidence="2" key="2">
    <citation type="submission" date="2013-04" db="UniProtKB">
        <authorList>
            <consortium name="EnsemblPlants"/>
        </authorList>
    </citation>
    <scope>IDENTIFICATION</scope>
</reference>
<name>J3MUQ4_ORYBR</name>
<evidence type="ECO:0000313" key="3">
    <source>
        <dbReference type="Proteomes" id="UP000006038"/>
    </source>
</evidence>
<accession>J3MUQ4</accession>
<evidence type="ECO:0000256" key="1">
    <source>
        <dbReference type="SAM" id="MobiDB-lite"/>
    </source>
</evidence>
<evidence type="ECO:0000313" key="2">
    <source>
        <dbReference type="EnsemblPlants" id="OB08G28350.1"/>
    </source>
</evidence>
<proteinExistence type="predicted"/>
<dbReference type="Gramene" id="OB08G28350.1">
    <property type="protein sequence ID" value="OB08G28350.1"/>
    <property type="gene ID" value="OB08G28350"/>
</dbReference>
<dbReference type="HOGENOM" id="CLU_2726248_0_0_1"/>